<evidence type="ECO:0000256" key="2">
    <source>
        <dbReference type="ARBA" id="ARBA00023027"/>
    </source>
</evidence>
<reference evidence="4 5" key="1">
    <citation type="submission" date="2011-08" db="EMBL/GenBank/DDBJ databases">
        <title>The Genome Sequence of Eubacteriaceae bacterium ACC19a.</title>
        <authorList>
            <consortium name="The Broad Institute Genome Sequencing Platform"/>
            <person name="Earl A."/>
            <person name="Ward D."/>
            <person name="Feldgarden M."/>
            <person name="Gevers D."/>
            <person name="Sizova M."/>
            <person name="Hazen A."/>
            <person name="Epstein S."/>
            <person name="Young S.K."/>
            <person name="Zeng Q."/>
            <person name="Gargeya S."/>
            <person name="Fitzgerald M."/>
            <person name="Haas B."/>
            <person name="Abouelleil A."/>
            <person name="Alvarado L."/>
            <person name="Arachchi H.M."/>
            <person name="Berlin A."/>
            <person name="Brown A."/>
            <person name="Chapman S.B."/>
            <person name="Chen Z."/>
            <person name="Dunbar C."/>
            <person name="Freedman E."/>
            <person name="Gearin G."/>
            <person name="Gellesch M."/>
            <person name="Goldberg J."/>
            <person name="Griggs A."/>
            <person name="Gujja S."/>
            <person name="Heiman D."/>
            <person name="Howarth C."/>
            <person name="Larson L."/>
            <person name="Lui A."/>
            <person name="MacDonald P.J.P."/>
            <person name="Montmayeur A."/>
            <person name="Murphy C."/>
            <person name="Neiman D."/>
            <person name="Pearson M."/>
            <person name="Priest M."/>
            <person name="Roberts A."/>
            <person name="Saif S."/>
            <person name="Shea T."/>
            <person name="Shenoy N."/>
            <person name="Sisk P."/>
            <person name="Stolte C."/>
            <person name="Sykes S."/>
            <person name="Wortman J."/>
            <person name="Nusbaum C."/>
            <person name="Birren B."/>
        </authorList>
    </citation>
    <scope>NUCLEOTIDE SEQUENCE [LARGE SCALE GENOMIC DNA]</scope>
    <source>
        <strain evidence="4 5">ACC19a</strain>
    </source>
</reference>
<dbReference type="InterPro" id="IPR016162">
    <property type="entry name" value="Ald_DH_N"/>
</dbReference>
<dbReference type="EMBL" id="AFZE01000001">
    <property type="protein sequence ID" value="EHL16797.1"/>
    <property type="molecule type" value="Genomic_DNA"/>
</dbReference>
<dbReference type="Gene3D" id="3.40.309.10">
    <property type="entry name" value="Aldehyde Dehydrogenase, Chain A, domain 2"/>
    <property type="match status" value="1"/>
</dbReference>
<dbReference type="PIRSF" id="PIRSF036410">
    <property type="entry name" value="EutE_PduP"/>
    <property type="match status" value="1"/>
</dbReference>
<dbReference type="InterPro" id="IPR015590">
    <property type="entry name" value="Aldehyde_DH_dom"/>
</dbReference>
<protein>
    <recommendedName>
        <fullName evidence="3">Aldehyde dehydrogenase domain-containing protein</fullName>
    </recommendedName>
</protein>
<dbReference type="BioCyc" id="EBAC796937-HMP:GMGH-39-MONOMER"/>
<dbReference type="Gene3D" id="3.40.605.10">
    <property type="entry name" value="Aldehyde Dehydrogenase, Chain A, domain 1"/>
    <property type="match status" value="1"/>
</dbReference>
<dbReference type="SUPFAM" id="SSF53720">
    <property type="entry name" value="ALDH-like"/>
    <property type="match status" value="1"/>
</dbReference>
<organism evidence="4 5">
    <name type="scientific">Peptoanaerobacter stomatis</name>
    <dbReference type="NCBI Taxonomy" id="796937"/>
    <lineage>
        <taxon>Bacteria</taxon>
        <taxon>Bacillati</taxon>
        <taxon>Bacillota</taxon>
        <taxon>Clostridia</taxon>
        <taxon>Peptostreptococcales</taxon>
        <taxon>Filifactoraceae</taxon>
        <taxon>Peptoanaerobacter</taxon>
    </lineage>
</organism>
<dbReference type="Pfam" id="PF00171">
    <property type="entry name" value="Aldedh"/>
    <property type="match status" value="1"/>
</dbReference>
<keyword evidence="2" id="KW-0520">NAD</keyword>
<comment type="caution">
    <text evidence="4">The sequence shown here is derived from an EMBL/GenBank/DDBJ whole genome shotgun (WGS) entry which is preliminary data.</text>
</comment>
<dbReference type="HOGENOM" id="CLU_028794_1_0_9"/>
<sequence length="439" mass="48067">MKELRGVFSTVNEAVQAAKSALYIYSKLCMKDRQDIIANLRQELSKHIDKLAKMSQEETCMGKVEDKVVKIRLAIEQTPGVEDLETKVKTGDGGMTFFEYTAYGVACAIHPSTNPCETMINNTIGLLSAGNSVINCPHPRAMEVSKYLTDIINKVIFDVCGIENIVVTLNECMLKYIKEIMTHPDVDLIVSTGGSENARAAIACGKKVISGGAANPTFIVDETADIQKAAYCISKGASFDNNITCVGEKNIIIVDKVCDEFEEELKKNDVFYIRDVKQMLQLSKLLLTEDLLPNKLLGGKNADLILEKAGIVTNRCYKLIAVETVKIHPFVTQELLVPLISVVRVKDFDEALDVALAVEQNLKHTAGIHSSRIDRLNLAQRVLKTSVFIKNGSSLDGIGICGVGGTSFTIANVTGEGAITTKDFARKRRIALVDKFSIK</sequence>
<dbReference type="RefSeq" id="WP_009524276.1">
    <property type="nucleotide sequence ID" value="NZ_JH414546.1"/>
</dbReference>
<evidence type="ECO:0000259" key="3">
    <source>
        <dbReference type="Pfam" id="PF00171"/>
    </source>
</evidence>
<dbReference type="NCBIfam" id="NF011927">
    <property type="entry name" value="PRK15398.1"/>
    <property type="match status" value="1"/>
</dbReference>
<dbReference type="GO" id="GO:0008774">
    <property type="term" value="F:acetaldehyde dehydrogenase (acetylating) activity"/>
    <property type="evidence" value="ECO:0007669"/>
    <property type="project" value="InterPro"/>
</dbReference>
<dbReference type="AlphaFoldDB" id="G9WXF0"/>
<dbReference type="PANTHER" id="PTHR11699">
    <property type="entry name" value="ALDEHYDE DEHYDROGENASE-RELATED"/>
    <property type="match status" value="1"/>
</dbReference>
<evidence type="ECO:0000256" key="1">
    <source>
        <dbReference type="ARBA" id="ARBA00023002"/>
    </source>
</evidence>
<dbReference type="Proteomes" id="UP000006437">
    <property type="component" value="Unassembled WGS sequence"/>
</dbReference>
<dbReference type="InterPro" id="IPR016161">
    <property type="entry name" value="Ald_DH/histidinol_DH"/>
</dbReference>
<keyword evidence="1" id="KW-0560">Oxidoreductase</keyword>
<evidence type="ECO:0000313" key="5">
    <source>
        <dbReference type="Proteomes" id="UP000006437"/>
    </source>
</evidence>
<accession>G9WXF0</accession>
<feature type="domain" description="Aldehyde dehydrogenase" evidence="3">
    <location>
        <begin position="10"/>
        <end position="267"/>
    </location>
</feature>
<dbReference type="InterPro" id="IPR016163">
    <property type="entry name" value="Ald_DH_C"/>
</dbReference>
<dbReference type="InterPro" id="IPR012408">
    <property type="entry name" value="Acetald_propionald_DH-rel"/>
</dbReference>
<gene>
    <name evidence="4" type="ORF">HMPREF9629_00039</name>
</gene>
<evidence type="ECO:0000313" key="4">
    <source>
        <dbReference type="EMBL" id="EHL16797.1"/>
    </source>
</evidence>
<name>G9WXF0_9FIRM</name>
<proteinExistence type="predicted"/>